<accession>A0A1I1RY88</accession>
<dbReference type="EMBL" id="FOKQ01000076">
    <property type="protein sequence ID" value="SFD39032.1"/>
    <property type="molecule type" value="Genomic_DNA"/>
</dbReference>
<dbReference type="OrthoDB" id="9809205at2"/>
<organism evidence="5 6">
    <name type="scientific">Ruminococcus albus</name>
    <dbReference type="NCBI Taxonomy" id="1264"/>
    <lineage>
        <taxon>Bacteria</taxon>
        <taxon>Bacillati</taxon>
        <taxon>Bacillota</taxon>
        <taxon>Clostridia</taxon>
        <taxon>Eubacteriales</taxon>
        <taxon>Oscillospiraceae</taxon>
        <taxon>Ruminococcus</taxon>
    </lineage>
</organism>
<dbReference type="GO" id="GO:0005524">
    <property type="term" value="F:ATP binding"/>
    <property type="evidence" value="ECO:0007669"/>
    <property type="project" value="UniProtKB-KW"/>
</dbReference>
<evidence type="ECO:0000256" key="1">
    <source>
        <dbReference type="ARBA" id="ARBA00022448"/>
    </source>
</evidence>
<dbReference type="InterPro" id="IPR017871">
    <property type="entry name" value="ABC_transporter-like_CS"/>
</dbReference>
<evidence type="ECO:0000256" key="3">
    <source>
        <dbReference type="ARBA" id="ARBA00022840"/>
    </source>
</evidence>
<keyword evidence="1" id="KW-0813">Transport</keyword>
<dbReference type="AlphaFoldDB" id="A0A1I1RY88"/>
<dbReference type="InterPro" id="IPR051782">
    <property type="entry name" value="ABC_Transporter_VariousFunc"/>
</dbReference>
<dbReference type="PROSITE" id="PS00211">
    <property type="entry name" value="ABC_TRANSPORTER_1"/>
    <property type="match status" value="1"/>
</dbReference>
<dbReference type="Pfam" id="PF00005">
    <property type="entry name" value="ABC_tran"/>
    <property type="match status" value="1"/>
</dbReference>
<name>A0A1I1RY88_RUMAL</name>
<keyword evidence="3 5" id="KW-0067">ATP-binding</keyword>
<protein>
    <submittedName>
        <fullName evidence="5">ABC-2 type transport system ATP-binding protein</fullName>
    </submittedName>
</protein>
<dbReference type="GO" id="GO:0016887">
    <property type="term" value="F:ATP hydrolysis activity"/>
    <property type="evidence" value="ECO:0007669"/>
    <property type="project" value="InterPro"/>
</dbReference>
<dbReference type="PANTHER" id="PTHR42939:SF1">
    <property type="entry name" value="ABC TRANSPORTER ATP-BINDING PROTEIN ALBC-RELATED"/>
    <property type="match status" value="1"/>
</dbReference>
<dbReference type="RefSeq" id="WP_074963499.1">
    <property type="nucleotide sequence ID" value="NZ_FOKQ01000076.1"/>
</dbReference>
<evidence type="ECO:0000256" key="2">
    <source>
        <dbReference type="ARBA" id="ARBA00022741"/>
    </source>
</evidence>
<dbReference type="Gene3D" id="3.40.50.300">
    <property type="entry name" value="P-loop containing nucleotide triphosphate hydrolases"/>
    <property type="match status" value="1"/>
</dbReference>
<dbReference type="InterPro" id="IPR003439">
    <property type="entry name" value="ABC_transporter-like_ATP-bd"/>
</dbReference>
<feature type="domain" description="ABC transporter" evidence="4">
    <location>
        <begin position="4"/>
        <end position="215"/>
    </location>
</feature>
<evidence type="ECO:0000313" key="6">
    <source>
        <dbReference type="Proteomes" id="UP000182192"/>
    </source>
</evidence>
<dbReference type="PROSITE" id="PS50893">
    <property type="entry name" value="ABC_TRANSPORTER_2"/>
    <property type="match status" value="1"/>
</dbReference>
<dbReference type="SMART" id="SM00382">
    <property type="entry name" value="AAA"/>
    <property type="match status" value="1"/>
</dbReference>
<reference evidence="5 6" key="1">
    <citation type="submission" date="2016-10" db="EMBL/GenBank/DDBJ databases">
        <authorList>
            <person name="de Groot N.N."/>
        </authorList>
    </citation>
    <scope>NUCLEOTIDE SEQUENCE [LARGE SCALE GENOMIC DNA]</scope>
    <source>
        <strain evidence="5 6">AR67</strain>
    </source>
</reference>
<dbReference type="InterPro" id="IPR003593">
    <property type="entry name" value="AAA+_ATPase"/>
</dbReference>
<proteinExistence type="predicted"/>
<keyword evidence="2" id="KW-0547">Nucleotide-binding</keyword>
<dbReference type="Proteomes" id="UP000182192">
    <property type="component" value="Unassembled WGS sequence"/>
</dbReference>
<dbReference type="PANTHER" id="PTHR42939">
    <property type="entry name" value="ABC TRANSPORTER ATP-BINDING PROTEIN ALBC-RELATED"/>
    <property type="match status" value="1"/>
</dbReference>
<evidence type="ECO:0000313" key="5">
    <source>
        <dbReference type="EMBL" id="SFD39032.1"/>
    </source>
</evidence>
<gene>
    <name evidence="5" type="ORF">SAMN02910406_03798</name>
</gene>
<dbReference type="SUPFAM" id="SSF52540">
    <property type="entry name" value="P-loop containing nucleoside triphosphate hydrolases"/>
    <property type="match status" value="1"/>
</dbReference>
<dbReference type="InterPro" id="IPR027417">
    <property type="entry name" value="P-loop_NTPase"/>
</dbReference>
<sequence>MNTLEINNYTKIIKGAVILDNIDLKFQSGKIYGFVGYNGSGKTMLFRALCGLIKPTNGCVKYNSQILGKDISVIPKLGVVIENIGLYPEFTGLKNLQLLAGINKTISDEEIKASIRKVGLDPEDKRTVRKYSLGMRQRIVLAQAIMESPDVLILDEPTNALDEDGVNDIHRIIKEEKDRGCIVLIASHNRSDINGICDEIYIMDKGKCRFLKEDTNA</sequence>
<evidence type="ECO:0000259" key="4">
    <source>
        <dbReference type="PROSITE" id="PS50893"/>
    </source>
</evidence>